<sequence length="357" mass="37110">MIALPSRKTEGWRWADLRLAGTLGGEAPPANDDLPALNWLAGDTPQLLIVGGRLHHADNARFGRDPDRALPAHPLADIAAAEAQGGLIWDAQGDAGIVQVTHLATGGAAHVAHRIRVAAGARATLVEQVIDQDHDAWSNLRLDAEVAEGGSLERILLISGTSALNSERVAVTLAAHARFRQTVLVAGGSSARIEAHVMLAGEGAHADIDGVMLGTRAQAFDALTRLTHAVPGTSSAQKWRLVAGGQAQVSVSGGVTVAPQAQKTDAEQSLRGLVLARTAAVNVKPELEIFADDVKCAHGCAIGELDRAALFYLQSRGLPRMQAQALLTSAFIADGLAGIGPEGVRTALQALAEGWAP</sequence>
<dbReference type="EMBL" id="CP059851">
    <property type="protein sequence ID" value="QMW22346.1"/>
    <property type="molecule type" value="Genomic_DNA"/>
</dbReference>
<dbReference type="Pfam" id="PF01458">
    <property type="entry name" value="SUFBD_core"/>
    <property type="match status" value="1"/>
</dbReference>
<reference evidence="2 3" key="1">
    <citation type="submission" date="2020-07" db="EMBL/GenBank/DDBJ databases">
        <title>Complete genome sequence for Sandaracinobacter sp. M6.</title>
        <authorList>
            <person name="Tang Y."/>
            <person name="Liu Q."/>
            <person name="Guo Z."/>
            <person name="Lei P."/>
            <person name="Huang B."/>
        </authorList>
    </citation>
    <scope>NUCLEOTIDE SEQUENCE [LARGE SCALE GENOMIC DNA]</scope>
    <source>
        <strain evidence="2 3">M6</strain>
    </source>
</reference>
<dbReference type="SUPFAM" id="SSF101960">
    <property type="entry name" value="Stabilizer of iron transporter SufD"/>
    <property type="match status" value="1"/>
</dbReference>
<organism evidence="2 3">
    <name type="scientific">Sandaracinobacteroides saxicola</name>
    <dbReference type="NCBI Taxonomy" id="2759707"/>
    <lineage>
        <taxon>Bacteria</taxon>
        <taxon>Pseudomonadati</taxon>
        <taxon>Pseudomonadota</taxon>
        <taxon>Alphaproteobacteria</taxon>
        <taxon>Sphingomonadales</taxon>
        <taxon>Sphingosinicellaceae</taxon>
        <taxon>Sandaracinobacteroides</taxon>
    </lineage>
</organism>
<dbReference type="GO" id="GO:0016226">
    <property type="term" value="P:iron-sulfur cluster assembly"/>
    <property type="evidence" value="ECO:0007669"/>
    <property type="project" value="InterPro"/>
</dbReference>
<feature type="domain" description="SUF system FeS cluster assembly SufBD core" evidence="1">
    <location>
        <begin position="107"/>
        <end position="331"/>
    </location>
</feature>
<dbReference type="KEGG" id="sand:H3309_13465"/>
<evidence type="ECO:0000313" key="3">
    <source>
        <dbReference type="Proteomes" id="UP000515292"/>
    </source>
</evidence>
<evidence type="ECO:0000259" key="1">
    <source>
        <dbReference type="Pfam" id="PF01458"/>
    </source>
</evidence>
<keyword evidence="3" id="KW-1185">Reference proteome</keyword>
<dbReference type="PANTHER" id="PTHR43575:SF1">
    <property type="entry name" value="PROTEIN ABCI7, CHLOROPLASTIC"/>
    <property type="match status" value="1"/>
</dbReference>
<dbReference type="Proteomes" id="UP000515292">
    <property type="component" value="Chromosome"/>
</dbReference>
<dbReference type="RefSeq" id="WP_182295191.1">
    <property type="nucleotide sequence ID" value="NZ_CP059851.1"/>
</dbReference>
<name>A0A7G5IG54_9SPHN</name>
<dbReference type="PANTHER" id="PTHR43575">
    <property type="entry name" value="PROTEIN ABCI7, CHLOROPLASTIC"/>
    <property type="match status" value="1"/>
</dbReference>
<dbReference type="InterPro" id="IPR000825">
    <property type="entry name" value="SUF_FeS_clus_asmbl_SufBD_core"/>
</dbReference>
<accession>A0A7G5IG54</accession>
<dbReference type="AlphaFoldDB" id="A0A7G5IG54"/>
<dbReference type="InterPro" id="IPR037284">
    <property type="entry name" value="SUF_FeS_clus_asmbl_SufBD_sf"/>
</dbReference>
<dbReference type="InterPro" id="IPR055346">
    <property type="entry name" value="Fe-S_cluster_assembly_SufBD"/>
</dbReference>
<gene>
    <name evidence="2" type="ORF">H3309_13465</name>
</gene>
<protein>
    <submittedName>
        <fullName evidence="2">SufD family Fe-S cluster assembly protein</fullName>
    </submittedName>
</protein>
<proteinExistence type="predicted"/>
<evidence type="ECO:0000313" key="2">
    <source>
        <dbReference type="EMBL" id="QMW22346.1"/>
    </source>
</evidence>